<gene>
    <name evidence="1" type="ORF">BDN72DRAFT_896853</name>
</gene>
<proteinExistence type="predicted"/>
<evidence type="ECO:0000313" key="2">
    <source>
        <dbReference type="Proteomes" id="UP000308600"/>
    </source>
</evidence>
<name>A0ACD3AVD5_9AGAR</name>
<accession>A0ACD3AVD5</accession>
<dbReference type="EMBL" id="ML208321">
    <property type="protein sequence ID" value="TFK69953.1"/>
    <property type="molecule type" value="Genomic_DNA"/>
</dbReference>
<reference evidence="1 2" key="1">
    <citation type="journal article" date="2019" name="Nat. Ecol. Evol.">
        <title>Megaphylogeny resolves global patterns of mushroom evolution.</title>
        <authorList>
            <person name="Varga T."/>
            <person name="Krizsan K."/>
            <person name="Foldi C."/>
            <person name="Dima B."/>
            <person name="Sanchez-Garcia M."/>
            <person name="Sanchez-Ramirez S."/>
            <person name="Szollosi G.J."/>
            <person name="Szarkandi J.G."/>
            <person name="Papp V."/>
            <person name="Albert L."/>
            <person name="Andreopoulos W."/>
            <person name="Angelini C."/>
            <person name="Antonin V."/>
            <person name="Barry K.W."/>
            <person name="Bougher N.L."/>
            <person name="Buchanan P."/>
            <person name="Buyck B."/>
            <person name="Bense V."/>
            <person name="Catcheside P."/>
            <person name="Chovatia M."/>
            <person name="Cooper J."/>
            <person name="Damon W."/>
            <person name="Desjardin D."/>
            <person name="Finy P."/>
            <person name="Geml J."/>
            <person name="Haridas S."/>
            <person name="Hughes K."/>
            <person name="Justo A."/>
            <person name="Karasinski D."/>
            <person name="Kautmanova I."/>
            <person name="Kiss B."/>
            <person name="Kocsube S."/>
            <person name="Kotiranta H."/>
            <person name="LaButti K.M."/>
            <person name="Lechner B.E."/>
            <person name="Liimatainen K."/>
            <person name="Lipzen A."/>
            <person name="Lukacs Z."/>
            <person name="Mihaltcheva S."/>
            <person name="Morgado L.N."/>
            <person name="Niskanen T."/>
            <person name="Noordeloos M.E."/>
            <person name="Ohm R.A."/>
            <person name="Ortiz-Santana B."/>
            <person name="Ovrebo C."/>
            <person name="Racz N."/>
            <person name="Riley R."/>
            <person name="Savchenko A."/>
            <person name="Shiryaev A."/>
            <person name="Soop K."/>
            <person name="Spirin V."/>
            <person name="Szebenyi C."/>
            <person name="Tomsovsky M."/>
            <person name="Tulloss R.E."/>
            <person name="Uehling J."/>
            <person name="Grigoriev I.V."/>
            <person name="Vagvolgyi C."/>
            <person name="Papp T."/>
            <person name="Martin F.M."/>
            <person name="Miettinen O."/>
            <person name="Hibbett D.S."/>
            <person name="Nagy L.G."/>
        </authorList>
    </citation>
    <scope>NUCLEOTIDE SEQUENCE [LARGE SCALE GENOMIC DNA]</scope>
    <source>
        <strain evidence="1 2">NL-1719</strain>
    </source>
</reference>
<keyword evidence="2" id="KW-1185">Reference proteome</keyword>
<protein>
    <submittedName>
        <fullName evidence="1">Uncharacterized protein</fullName>
    </submittedName>
</protein>
<organism evidence="1 2">
    <name type="scientific">Pluteus cervinus</name>
    <dbReference type="NCBI Taxonomy" id="181527"/>
    <lineage>
        <taxon>Eukaryota</taxon>
        <taxon>Fungi</taxon>
        <taxon>Dikarya</taxon>
        <taxon>Basidiomycota</taxon>
        <taxon>Agaricomycotina</taxon>
        <taxon>Agaricomycetes</taxon>
        <taxon>Agaricomycetidae</taxon>
        <taxon>Agaricales</taxon>
        <taxon>Pluteineae</taxon>
        <taxon>Pluteaceae</taxon>
        <taxon>Pluteus</taxon>
    </lineage>
</organism>
<sequence>MSLKLLDIAHEVAILMGMYRFLITDYLNPLALGNTKNSGGAFYIHMGAIFGTILIALVQLFFAWRLWAFSVTISKRLRWTLALLTVSLALLTFAAGIVISVRTEPSLHSGPSVFTPTGTDASDWKLQLPSAIACDVVITFGMVINLYRSRTGIRRTNEVLNLLIMFTVNTGLLTVILSTASLICFFVLPTSVLAYVALELIIPHCYINSLLAILNSREYLHEKMSTEIPISIGDLKFASDSSGTRVHSAGPDRIESTNARSDSIVMQTTVFYPSGQTEEKSPQLSPETA</sequence>
<evidence type="ECO:0000313" key="1">
    <source>
        <dbReference type="EMBL" id="TFK69953.1"/>
    </source>
</evidence>
<dbReference type="Proteomes" id="UP000308600">
    <property type="component" value="Unassembled WGS sequence"/>
</dbReference>